<dbReference type="InterPro" id="IPR036770">
    <property type="entry name" value="Ankyrin_rpt-contain_sf"/>
</dbReference>
<protein>
    <recommendedName>
        <fullName evidence="7">Ankyrin</fullName>
    </recommendedName>
</protein>
<name>A0A8H4UB10_9HYPO</name>
<evidence type="ECO:0000313" key="5">
    <source>
        <dbReference type="EMBL" id="KAF4972880.1"/>
    </source>
</evidence>
<dbReference type="PANTHER" id="PTHR24198">
    <property type="entry name" value="ANKYRIN REPEAT AND PROTEIN KINASE DOMAIN-CONTAINING PROTEIN"/>
    <property type="match status" value="1"/>
</dbReference>
<reference evidence="5" key="2">
    <citation type="submission" date="2020-05" db="EMBL/GenBank/DDBJ databases">
        <authorList>
            <person name="Kim H.-S."/>
            <person name="Proctor R.H."/>
            <person name="Brown D.W."/>
        </authorList>
    </citation>
    <scope>NUCLEOTIDE SEQUENCE</scope>
    <source>
        <strain evidence="5">NRRL 20472</strain>
    </source>
</reference>
<dbReference type="Gene3D" id="1.25.40.20">
    <property type="entry name" value="Ankyrin repeat-containing domain"/>
    <property type="match status" value="2"/>
</dbReference>
<evidence type="ECO:0000256" key="4">
    <source>
        <dbReference type="SAM" id="MobiDB-lite"/>
    </source>
</evidence>
<keyword evidence="1" id="KW-0677">Repeat</keyword>
<evidence type="ECO:0000256" key="1">
    <source>
        <dbReference type="ARBA" id="ARBA00022737"/>
    </source>
</evidence>
<dbReference type="InterPro" id="IPR002110">
    <property type="entry name" value="Ankyrin_rpt"/>
</dbReference>
<evidence type="ECO:0008006" key="7">
    <source>
        <dbReference type="Google" id="ProtNLM"/>
    </source>
</evidence>
<feature type="repeat" description="ANK" evidence="3">
    <location>
        <begin position="520"/>
        <end position="552"/>
    </location>
</feature>
<dbReference type="OrthoDB" id="3200163at2759"/>
<dbReference type="EMBL" id="JABEXW010000042">
    <property type="protein sequence ID" value="KAF4972880.1"/>
    <property type="molecule type" value="Genomic_DNA"/>
</dbReference>
<evidence type="ECO:0000256" key="2">
    <source>
        <dbReference type="ARBA" id="ARBA00023043"/>
    </source>
</evidence>
<dbReference type="PROSITE" id="PS50297">
    <property type="entry name" value="ANK_REP_REGION"/>
    <property type="match status" value="1"/>
</dbReference>
<proteinExistence type="predicted"/>
<dbReference type="AlphaFoldDB" id="A0A8H4UB10"/>
<dbReference type="SMART" id="SM00248">
    <property type="entry name" value="ANK"/>
    <property type="match status" value="4"/>
</dbReference>
<accession>A0A8H4UB10</accession>
<organism evidence="5 6">
    <name type="scientific">Fusarium sarcochroum</name>
    <dbReference type="NCBI Taxonomy" id="1208366"/>
    <lineage>
        <taxon>Eukaryota</taxon>
        <taxon>Fungi</taxon>
        <taxon>Dikarya</taxon>
        <taxon>Ascomycota</taxon>
        <taxon>Pezizomycotina</taxon>
        <taxon>Sordariomycetes</taxon>
        <taxon>Hypocreomycetidae</taxon>
        <taxon>Hypocreales</taxon>
        <taxon>Nectriaceae</taxon>
        <taxon>Fusarium</taxon>
        <taxon>Fusarium lateritium species complex</taxon>
    </lineage>
</organism>
<dbReference type="Pfam" id="PF12796">
    <property type="entry name" value="Ank_2"/>
    <property type="match status" value="1"/>
</dbReference>
<comment type="caution">
    <text evidence="5">The sequence shown here is derived from an EMBL/GenBank/DDBJ whole genome shotgun (WGS) entry which is preliminary data.</text>
</comment>
<dbReference type="PANTHER" id="PTHR24198:SF194">
    <property type="entry name" value="INVERSIN-A"/>
    <property type="match status" value="1"/>
</dbReference>
<keyword evidence="2 3" id="KW-0040">ANK repeat</keyword>
<gene>
    <name evidence="5" type="ORF">FSARC_651</name>
</gene>
<keyword evidence="6" id="KW-1185">Reference proteome</keyword>
<dbReference type="PROSITE" id="PS50088">
    <property type="entry name" value="ANK_REPEAT"/>
    <property type="match status" value="1"/>
</dbReference>
<sequence length="1016" mass="114599">MAEVIVGFVSAGVGITAFALQISSSIDALRQMRSKPGEAHKDLTTLLDRLAILHQVVSTLKAWEGYQLVDIIIQHVQERYDEIEPTLRGLLEKYQEQGEGPRHHWKRAQLMVSRQPKQQIKDVGEKINEIVSILHLAFMAAQCQPPSSQKPLQTVKEDPDPSAAQEGDPNCGKLEGVVDEAEACFSAAIQSSRVPQQEHRILLSAVKTTSHARGTRRYNCSCHLASTSGRFWFLQYTPLSSFIRKPKECASGCSCISLRLRLALSMYGIPIAIVAGIGLMVDETSFDLRPALRAERIVNYTSPGFEAIWRLEKGLISLPEAREKFIELYRSDSSLRYHKDPAGKGYIQTLLQYPWLIDEDQFGLLHVLATDCQMTLEDEPQSFLVQCAQWIGEGDHLGLLEAVLAYGFDATAIHAPSFEKWPVSCSPDWYGAGRTPDPFFIRYIGMILTYSPNYSGSTYLHNVLLNGSLDSATHWLHRSQPLEDNVNFLGQTPLHIVAANLELCRLVLDAGHDINATDNLGVTPLMYAAAMGQTGVAKLLISRGANPGLMDSKMKWMFLDYAFFCGHWDLALDALMVIQSLVDSKTFQLFVQYTIRSALIHRINSTERMEFLPRFIRLCDDINFRFTDHGIKDNNLMHYACNIEMASTLVQCGFQSFNQRNSEGKLAINSLFKCPDARVIKLCLEKGTDVANVGQDGRTLLFDLLPGLAVSSGWLTWDVVDAIRLCLRAGADPFATDDCICPCSPEGCHISSIFRLQFSSCYFFDPMPSSVWAFEFVSLLEEYCGIQAAEKLLLSLLRRIKCDQAQISIAHVCCHRGQGIGKTFSKFGHLEGEDIKEILDEESEFIDVLDTEMERLTSFTFPMLRAEFMAILREEYNDHIQSMKAERKICTANSKPSGCRVDYQGDEFIEEMCVPFPESSAHSISRSLAQYAFWLQHERYRSNSSFLPNFHPTGWFERRIFWFIEFINMMEVTDEMLEKAMGSIYVEETRTEKVDPGGTVKSFLETLRKTRMEGGE</sequence>
<dbReference type="SUPFAM" id="SSF48403">
    <property type="entry name" value="Ankyrin repeat"/>
    <property type="match status" value="1"/>
</dbReference>
<feature type="region of interest" description="Disordered" evidence="4">
    <location>
        <begin position="147"/>
        <end position="170"/>
    </location>
</feature>
<evidence type="ECO:0000256" key="3">
    <source>
        <dbReference type="PROSITE-ProRule" id="PRU00023"/>
    </source>
</evidence>
<evidence type="ECO:0000313" key="6">
    <source>
        <dbReference type="Proteomes" id="UP000622797"/>
    </source>
</evidence>
<reference evidence="5" key="1">
    <citation type="journal article" date="2020" name="BMC Genomics">
        <title>Correction to: Identification and distribution of gene clusters required for synthesis of sphingolipid metabolism inhibitors in diverse species of the filamentous fungus Fusarium.</title>
        <authorList>
            <person name="Kim H.S."/>
            <person name="Lohmar J.M."/>
            <person name="Busman M."/>
            <person name="Brown D.W."/>
            <person name="Naumann T.A."/>
            <person name="Divon H.H."/>
            <person name="Lysoe E."/>
            <person name="Uhlig S."/>
            <person name="Proctor R.H."/>
        </authorList>
    </citation>
    <scope>NUCLEOTIDE SEQUENCE</scope>
    <source>
        <strain evidence="5">NRRL 20472</strain>
    </source>
</reference>
<dbReference type="Proteomes" id="UP000622797">
    <property type="component" value="Unassembled WGS sequence"/>
</dbReference>